<dbReference type="CDD" id="cd09272">
    <property type="entry name" value="RNase_HI_RT_Ty1"/>
    <property type="match status" value="1"/>
</dbReference>
<evidence type="ECO:0000313" key="4">
    <source>
        <dbReference type="Proteomes" id="UP001151760"/>
    </source>
</evidence>
<comment type="caution">
    <text evidence="3">The sequence shown here is derived from an EMBL/GenBank/DDBJ whole genome shotgun (WGS) entry which is preliminary data.</text>
</comment>
<keyword evidence="3" id="KW-0808">Transferase</keyword>
<gene>
    <name evidence="3" type="ORF">Tco_0803222</name>
</gene>
<dbReference type="GO" id="GO:0003964">
    <property type="term" value="F:RNA-directed DNA polymerase activity"/>
    <property type="evidence" value="ECO:0007669"/>
    <property type="project" value="UniProtKB-KW"/>
</dbReference>
<evidence type="ECO:0000313" key="3">
    <source>
        <dbReference type="EMBL" id="GJS96254.1"/>
    </source>
</evidence>
<name>A0ABQ5A121_9ASTR</name>
<protein>
    <submittedName>
        <fullName evidence="3">Reverse transcriptase domain-containing protein</fullName>
    </submittedName>
</protein>
<dbReference type="EMBL" id="BQNB010011872">
    <property type="protein sequence ID" value="GJS96254.1"/>
    <property type="molecule type" value="Genomic_DNA"/>
</dbReference>
<evidence type="ECO:0000256" key="1">
    <source>
        <dbReference type="SAM" id="MobiDB-lite"/>
    </source>
</evidence>
<proteinExistence type="predicted"/>
<keyword evidence="3" id="KW-0695">RNA-directed DNA polymerase</keyword>
<dbReference type="Gene3D" id="1.10.340.70">
    <property type="match status" value="1"/>
</dbReference>
<feature type="region of interest" description="Disordered" evidence="1">
    <location>
        <begin position="1"/>
        <end position="24"/>
    </location>
</feature>
<dbReference type="Proteomes" id="UP001151760">
    <property type="component" value="Unassembled WGS sequence"/>
</dbReference>
<feature type="compositionally biased region" description="Polar residues" evidence="1">
    <location>
        <begin position="15"/>
        <end position="24"/>
    </location>
</feature>
<evidence type="ECO:0000259" key="2">
    <source>
        <dbReference type="Pfam" id="PF17921"/>
    </source>
</evidence>
<dbReference type="PANTHER" id="PTHR48475:SF2">
    <property type="entry name" value="RIBONUCLEASE H"/>
    <property type="match status" value="1"/>
</dbReference>
<dbReference type="Pfam" id="PF17921">
    <property type="entry name" value="Integrase_H2C2"/>
    <property type="match status" value="1"/>
</dbReference>
<keyword evidence="4" id="KW-1185">Reference proteome</keyword>
<sequence length="490" mass="57005">MDTSKHRTIPLQPNVDLSKSQGPYTPTEVKQMKGISYASVVRSIMYTVRCTRPDIAFSQNLTSRYQQNPGENYWTTTGVVFVMNGGVVDWKSSKQSTTVMSSMKVEYIAAAKATMEAIWIRKFIYGLGVIPNIDKRMDMYCDNTGTITIADEPGVQKGAKHFQQKYYFIREAIQEGDILILKVHIDNNLANLFTKPMSCTKHIEHARSIRLRPHLQEVQEVNTIVEEEEDNWMTPIIKCLEEGVWPTEENEARTLRMKISQYVMEEGVLFKKSYLAPMLRCVRQLQANYIIREVHKGAYGMHARSRSVVAKIMRQGYYWPTMHRDAKEELDKCDSCQIHAPFIIVAIDYFTKWMEVKLLAKTTGKISLTYGSEEVILAEIRMPTYRTIQFNESQNKEEMHLNLDLIQEINETTAIREAKYKKKVEQYYNKRFRPVSFRVGDFVYRRNEASRVEKQGKLGLNWEGPYWVVEAYDNGSYKICIMNDQEVPRM</sequence>
<reference evidence="3" key="1">
    <citation type="journal article" date="2022" name="Int. J. Mol. Sci.">
        <title>Draft Genome of Tanacetum Coccineum: Genomic Comparison of Closely Related Tanacetum-Family Plants.</title>
        <authorList>
            <person name="Yamashiro T."/>
            <person name="Shiraishi A."/>
            <person name="Nakayama K."/>
            <person name="Satake H."/>
        </authorList>
    </citation>
    <scope>NUCLEOTIDE SEQUENCE</scope>
</reference>
<dbReference type="PANTHER" id="PTHR48475">
    <property type="entry name" value="RIBONUCLEASE H"/>
    <property type="match status" value="1"/>
</dbReference>
<keyword evidence="3" id="KW-0548">Nucleotidyltransferase</keyword>
<accession>A0ABQ5A121</accession>
<feature type="domain" description="Integrase zinc-binding" evidence="2">
    <location>
        <begin position="288"/>
        <end position="339"/>
    </location>
</feature>
<dbReference type="InterPro" id="IPR041588">
    <property type="entry name" value="Integrase_H2C2"/>
</dbReference>
<reference evidence="3" key="2">
    <citation type="submission" date="2022-01" db="EMBL/GenBank/DDBJ databases">
        <authorList>
            <person name="Yamashiro T."/>
            <person name="Shiraishi A."/>
            <person name="Satake H."/>
            <person name="Nakayama K."/>
        </authorList>
    </citation>
    <scope>NUCLEOTIDE SEQUENCE</scope>
</reference>
<organism evidence="3 4">
    <name type="scientific">Tanacetum coccineum</name>
    <dbReference type="NCBI Taxonomy" id="301880"/>
    <lineage>
        <taxon>Eukaryota</taxon>
        <taxon>Viridiplantae</taxon>
        <taxon>Streptophyta</taxon>
        <taxon>Embryophyta</taxon>
        <taxon>Tracheophyta</taxon>
        <taxon>Spermatophyta</taxon>
        <taxon>Magnoliopsida</taxon>
        <taxon>eudicotyledons</taxon>
        <taxon>Gunneridae</taxon>
        <taxon>Pentapetalae</taxon>
        <taxon>asterids</taxon>
        <taxon>campanulids</taxon>
        <taxon>Asterales</taxon>
        <taxon>Asteraceae</taxon>
        <taxon>Asteroideae</taxon>
        <taxon>Anthemideae</taxon>
        <taxon>Anthemidinae</taxon>
        <taxon>Tanacetum</taxon>
    </lineage>
</organism>